<protein>
    <submittedName>
        <fullName evidence="3">Uncharacterized protein</fullName>
    </submittedName>
</protein>
<feature type="coiled-coil region" evidence="1">
    <location>
        <begin position="157"/>
        <end position="184"/>
    </location>
</feature>
<name>A0AA35K156_9SAUR</name>
<accession>A0AA35K156</accession>
<keyword evidence="1" id="KW-0175">Coiled coil</keyword>
<reference evidence="3" key="1">
    <citation type="submission" date="2022-12" db="EMBL/GenBank/DDBJ databases">
        <authorList>
            <person name="Alioto T."/>
            <person name="Alioto T."/>
            <person name="Gomez Garrido J."/>
        </authorList>
    </citation>
    <scope>NUCLEOTIDE SEQUENCE</scope>
</reference>
<keyword evidence="4" id="KW-1185">Reference proteome</keyword>
<gene>
    <name evidence="3" type="ORF">PODLI_1B025251</name>
</gene>
<evidence type="ECO:0000313" key="4">
    <source>
        <dbReference type="Proteomes" id="UP001178461"/>
    </source>
</evidence>
<sequence>MMGRQGSIRLHIRISVLPIRQWFTVFSRCPSSHTNTPQELGLPASETLFPLISSRIRCLRRAATGWPPSQTQSSPWRQLLEDEQLCLLGAIKSCQAAELRGPRSLKCSKQETAQAILDILGHFRDRPLTLALALEALLQLSRMRPKFSCDMISAILHRTLEAVLKGTAKEEEEEEEEREELKRHFRLLLGSLLMEAPNPGTLLHLLSVSVPMASGVVLGWSPPIPYPTDCPISGAQSLFGPQFGPRPKLANPQGPEVPGTPWWGQWGPLWPRLAPDSETLFPPSGPPRIRPGGKWGGSRRSSSKQEFPCCWPLPGNSPTSE</sequence>
<feature type="region of interest" description="Disordered" evidence="2">
    <location>
        <begin position="274"/>
        <end position="321"/>
    </location>
</feature>
<evidence type="ECO:0000256" key="2">
    <source>
        <dbReference type="SAM" id="MobiDB-lite"/>
    </source>
</evidence>
<dbReference type="AlphaFoldDB" id="A0AA35K156"/>
<dbReference type="Proteomes" id="UP001178461">
    <property type="component" value="Chromosome 2"/>
</dbReference>
<organism evidence="3 4">
    <name type="scientific">Podarcis lilfordi</name>
    <name type="common">Lilford's wall lizard</name>
    <dbReference type="NCBI Taxonomy" id="74358"/>
    <lineage>
        <taxon>Eukaryota</taxon>
        <taxon>Metazoa</taxon>
        <taxon>Chordata</taxon>
        <taxon>Craniata</taxon>
        <taxon>Vertebrata</taxon>
        <taxon>Euteleostomi</taxon>
        <taxon>Lepidosauria</taxon>
        <taxon>Squamata</taxon>
        <taxon>Bifurcata</taxon>
        <taxon>Unidentata</taxon>
        <taxon>Episquamata</taxon>
        <taxon>Laterata</taxon>
        <taxon>Lacertibaenia</taxon>
        <taxon>Lacertidae</taxon>
        <taxon>Podarcis</taxon>
    </lineage>
</organism>
<evidence type="ECO:0000256" key="1">
    <source>
        <dbReference type="SAM" id="Coils"/>
    </source>
</evidence>
<dbReference type="EMBL" id="OX395127">
    <property type="protein sequence ID" value="CAI5768979.1"/>
    <property type="molecule type" value="Genomic_DNA"/>
</dbReference>
<proteinExistence type="predicted"/>
<evidence type="ECO:0000313" key="3">
    <source>
        <dbReference type="EMBL" id="CAI5768979.1"/>
    </source>
</evidence>